<dbReference type="InterPro" id="IPR036542">
    <property type="entry name" value="PTS_IIA_lac/cel_sf"/>
</dbReference>
<evidence type="ECO:0000256" key="1">
    <source>
        <dbReference type="ARBA" id="ARBA00022448"/>
    </source>
</evidence>
<protein>
    <submittedName>
        <fullName evidence="6">PTS lactose/cellobiose transporter subunit IIA</fullName>
    </submittedName>
</protein>
<dbReference type="PIRSF" id="PIRSF000699">
    <property type="entry name" value="PTS_IILac_III"/>
    <property type="match status" value="1"/>
</dbReference>
<evidence type="ECO:0000256" key="5">
    <source>
        <dbReference type="PROSITE-ProRule" id="PRU00418"/>
    </source>
</evidence>
<dbReference type="PANTHER" id="PTHR34382:SF7">
    <property type="entry name" value="PTS SYSTEM N,N'-DIACETYLCHITOBIOSE-SPECIFIC EIIA COMPONENT"/>
    <property type="match status" value="1"/>
</dbReference>
<dbReference type="Gene3D" id="1.20.58.80">
    <property type="entry name" value="Phosphotransferase system, lactose/cellobiose-type IIA subunit"/>
    <property type="match status" value="1"/>
</dbReference>
<dbReference type="Proteomes" id="UP001059576">
    <property type="component" value="Chromosome"/>
</dbReference>
<evidence type="ECO:0000313" key="6">
    <source>
        <dbReference type="EMBL" id="UUD36667.1"/>
    </source>
</evidence>
<proteinExistence type="predicted"/>
<dbReference type="PROSITE" id="PS51095">
    <property type="entry name" value="PTS_EIIA_TYPE_3"/>
    <property type="match status" value="1"/>
</dbReference>
<evidence type="ECO:0000256" key="3">
    <source>
        <dbReference type="ARBA" id="ARBA00022679"/>
    </source>
</evidence>
<evidence type="ECO:0000256" key="2">
    <source>
        <dbReference type="ARBA" id="ARBA00022597"/>
    </source>
</evidence>
<keyword evidence="4" id="KW-0598">Phosphotransferase system</keyword>
<feature type="modified residue" description="Phosphohistidine; by HPr" evidence="5">
    <location>
        <position position="78"/>
    </location>
</feature>
<dbReference type="Pfam" id="PF02255">
    <property type="entry name" value="PTS_IIA"/>
    <property type="match status" value="1"/>
</dbReference>
<sequence length="104" mass="11616">MNKTKIEQAAFEIISFAGAAKALFSEAIDLISQNNLKTAKDKIKEGKLELAKVHKAHFELISFESQGNQLEFSLLLVHAEDQFMSAENAMFLAEKLLILPHKNS</sequence>
<dbReference type="SUPFAM" id="SSF46973">
    <property type="entry name" value="Enzyme IIa from lactose specific PTS, IIa-lac"/>
    <property type="match status" value="1"/>
</dbReference>
<keyword evidence="2" id="KW-0762">Sugar transport</keyword>
<organism evidence="6 7">
    <name type="scientific">Mycoplasmopsis equigenitalium</name>
    <dbReference type="NCBI Taxonomy" id="114883"/>
    <lineage>
        <taxon>Bacteria</taxon>
        <taxon>Bacillati</taxon>
        <taxon>Mycoplasmatota</taxon>
        <taxon>Mycoplasmoidales</taxon>
        <taxon>Metamycoplasmataceae</taxon>
        <taxon>Mycoplasmopsis</taxon>
    </lineage>
</organism>
<dbReference type="InterPro" id="IPR003188">
    <property type="entry name" value="PTS_IIA_lac/cel"/>
</dbReference>
<dbReference type="EMBL" id="CP101808">
    <property type="protein sequence ID" value="UUD36667.1"/>
    <property type="molecule type" value="Genomic_DNA"/>
</dbReference>
<keyword evidence="3" id="KW-0808">Transferase</keyword>
<name>A0ABY5J3E2_9BACT</name>
<accession>A0ABY5J3E2</accession>
<evidence type="ECO:0000256" key="4">
    <source>
        <dbReference type="ARBA" id="ARBA00022683"/>
    </source>
</evidence>
<keyword evidence="1" id="KW-0813">Transport</keyword>
<gene>
    <name evidence="6" type="ORF">NPA09_01965</name>
</gene>
<dbReference type="RefSeq" id="WP_129721680.1">
    <property type="nucleotide sequence ID" value="NZ_CP101808.1"/>
</dbReference>
<keyword evidence="7" id="KW-1185">Reference proteome</keyword>
<evidence type="ECO:0000313" key="7">
    <source>
        <dbReference type="Proteomes" id="UP001059576"/>
    </source>
</evidence>
<dbReference type="PANTHER" id="PTHR34382">
    <property type="entry name" value="PTS SYSTEM N,N'-DIACETYLCHITOBIOSE-SPECIFIC EIIA COMPONENT"/>
    <property type="match status" value="1"/>
</dbReference>
<reference evidence="6" key="1">
    <citation type="submission" date="2022-07" db="EMBL/GenBank/DDBJ databases">
        <title>Complete genome of Mycoplasma equigenitalium type strain T37.</title>
        <authorList>
            <person name="Spergser J."/>
        </authorList>
    </citation>
    <scope>NUCLEOTIDE SEQUENCE</scope>
    <source>
        <strain evidence="6">T37</strain>
    </source>
</reference>